<dbReference type="Proteomes" id="UP000615446">
    <property type="component" value="Unassembled WGS sequence"/>
</dbReference>
<gene>
    <name evidence="2" type="ORF">RCL2_001790200</name>
    <name evidence="1" type="ORF">RclHR1_09520006</name>
</gene>
<dbReference type="PANTHER" id="PTHR43628">
    <property type="entry name" value="ACTIVATOR OF C KINASE PROTEIN 1-RELATED"/>
    <property type="match status" value="1"/>
</dbReference>
<dbReference type="SUPFAM" id="SSF81901">
    <property type="entry name" value="HCP-like"/>
    <property type="match status" value="1"/>
</dbReference>
<dbReference type="Pfam" id="PF08238">
    <property type="entry name" value="Sel1"/>
    <property type="match status" value="2"/>
</dbReference>
<keyword evidence="2" id="KW-0808">Transferase</keyword>
<name>A0A2Z6S6U8_9GLOM</name>
<dbReference type="Proteomes" id="UP000247702">
    <property type="component" value="Unassembled WGS sequence"/>
</dbReference>
<dbReference type="EMBL" id="BLAL01000197">
    <property type="protein sequence ID" value="GES91070.1"/>
    <property type="molecule type" value="Genomic_DNA"/>
</dbReference>
<dbReference type="EMBL" id="BEXD01004373">
    <property type="protein sequence ID" value="GBC10321.1"/>
    <property type="molecule type" value="Genomic_DNA"/>
</dbReference>
<reference evidence="1 3" key="1">
    <citation type="submission" date="2017-11" db="EMBL/GenBank/DDBJ databases">
        <title>The genome of Rhizophagus clarus HR1 reveals common genetic basis of auxotrophy among arbuscular mycorrhizal fungi.</title>
        <authorList>
            <person name="Kobayashi Y."/>
        </authorList>
    </citation>
    <scope>NUCLEOTIDE SEQUENCE [LARGE SCALE GENOMIC DNA]</scope>
    <source>
        <strain evidence="1 3">HR1</strain>
    </source>
</reference>
<proteinExistence type="predicted"/>
<keyword evidence="2" id="KW-0418">Kinase</keyword>
<evidence type="ECO:0000313" key="1">
    <source>
        <dbReference type="EMBL" id="GBC10321.1"/>
    </source>
</evidence>
<comment type="caution">
    <text evidence="1">The sequence shown here is derived from an EMBL/GenBank/DDBJ whole genome shotgun (WGS) entry which is preliminary data.</text>
</comment>
<dbReference type="InterPro" id="IPR006597">
    <property type="entry name" value="Sel1-like"/>
</dbReference>
<protein>
    <submittedName>
        <fullName evidence="2">Kinase-like domain-containing protein</fullName>
    </submittedName>
</protein>
<dbReference type="PANTHER" id="PTHR43628:SF1">
    <property type="entry name" value="CHITIN SYNTHASE REGULATORY FACTOR 2-RELATED"/>
    <property type="match status" value="1"/>
</dbReference>
<dbReference type="Gene3D" id="1.25.40.10">
    <property type="entry name" value="Tetratricopeptide repeat domain"/>
    <property type="match status" value="1"/>
</dbReference>
<evidence type="ECO:0000313" key="3">
    <source>
        <dbReference type="Proteomes" id="UP000247702"/>
    </source>
</evidence>
<dbReference type="InterPro" id="IPR052945">
    <property type="entry name" value="Mitotic_Regulator"/>
</dbReference>
<organism evidence="1 3">
    <name type="scientific">Rhizophagus clarus</name>
    <dbReference type="NCBI Taxonomy" id="94130"/>
    <lineage>
        <taxon>Eukaryota</taxon>
        <taxon>Fungi</taxon>
        <taxon>Fungi incertae sedis</taxon>
        <taxon>Mucoromycota</taxon>
        <taxon>Glomeromycotina</taxon>
        <taxon>Glomeromycetes</taxon>
        <taxon>Glomerales</taxon>
        <taxon>Glomeraceae</taxon>
        <taxon>Rhizophagus</taxon>
    </lineage>
</organism>
<sequence length="72" mass="8326">MHAINRLGCCYKFGIGMNIYLQKAFELYQKAANLGNIKAQFNLGKIYENGKGVEKDMDQAIFWYKKSADQRK</sequence>
<dbReference type="OrthoDB" id="2384430at2759"/>
<dbReference type="InterPro" id="IPR011990">
    <property type="entry name" value="TPR-like_helical_dom_sf"/>
</dbReference>
<dbReference type="AlphaFoldDB" id="A0A2Z6S6U8"/>
<evidence type="ECO:0000313" key="2">
    <source>
        <dbReference type="EMBL" id="GES91070.1"/>
    </source>
</evidence>
<dbReference type="SMART" id="SM00671">
    <property type="entry name" value="SEL1"/>
    <property type="match status" value="2"/>
</dbReference>
<keyword evidence="3" id="KW-1185">Reference proteome</keyword>
<reference evidence="2" key="2">
    <citation type="submission" date="2019-10" db="EMBL/GenBank/DDBJ databases">
        <title>Conservation and host-specific expression of non-tandemly repeated heterogenous ribosome RNA gene in arbuscular mycorrhizal fungi.</title>
        <authorList>
            <person name="Maeda T."/>
            <person name="Kobayashi Y."/>
            <person name="Nakagawa T."/>
            <person name="Ezawa T."/>
            <person name="Yamaguchi K."/>
            <person name="Bino T."/>
            <person name="Nishimoto Y."/>
            <person name="Shigenobu S."/>
            <person name="Kawaguchi M."/>
        </authorList>
    </citation>
    <scope>NUCLEOTIDE SEQUENCE</scope>
    <source>
        <strain evidence="2">HR1</strain>
    </source>
</reference>
<accession>A0A2Z6S6U8</accession>
<dbReference type="GO" id="GO:0016301">
    <property type="term" value="F:kinase activity"/>
    <property type="evidence" value="ECO:0007669"/>
    <property type="project" value="UniProtKB-KW"/>
</dbReference>